<proteinExistence type="predicted"/>
<evidence type="ECO:0000313" key="4">
    <source>
        <dbReference type="Proteomes" id="UP000321947"/>
    </source>
</evidence>
<dbReference type="InterPro" id="IPR015424">
    <property type="entry name" value="PyrdxlP-dep_Trfase"/>
</dbReference>
<accession>A0A5D3C9U2</accession>
<gene>
    <name evidence="3" type="ORF">E5676_scaffold3734G00650</name>
</gene>
<dbReference type="Pfam" id="PF07727">
    <property type="entry name" value="RVT_2"/>
    <property type="match status" value="1"/>
</dbReference>
<dbReference type="PANTHER" id="PTHR11439">
    <property type="entry name" value="GAG-POL-RELATED RETROTRANSPOSON"/>
    <property type="match status" value="1"/>
</dbReference>
<dbReference type="EMBL" id="SSTD01012547">
    <property type="protein sequence ID" value="TYK08631.1"/>
    <property type="molecule type" value="Genomic_DNA"/>
</dbReference>
<name>A0A5D3C9U2_CUCMM</name>
<organism evidence="3 4">
    <name type="scientific">Cucumis melo var. makuwa</name>
    <name type="common">Oriental melon</name>
    <dbReference type="NCBI Taxonomy" id="1194695"/>
    <lineage>
        <taxon>Eukaryota</taxon>
        <taxon>Viridiplantae</taxon>
        <taxon>Streptophyta</taxon>
        <taxon>Embryophyta</taxon>
        <taxon>Tracheophyta</taxon>
        <taxon>Spermatophyta</taxon>
        <taxon>Magnoliopsida</taxon>
        <taxon>eudicotyledons</taxon>
        <taxon>Gunneridae</taxon>
        <taxon>Pentapetalae</taxon>
        <taxon>rosids</taxon>
        <taxon>fabids</taxon>
        <taxon>Cucurbitales</taxon>
        <taxon>Cucurbitaceae</taxon>
        <taxon>Benincaseae</taxon>
        <taxon>Cucumis</taxon>
    </lineage>
</organism>
<dbReference type="Proteomes" id="UP000321947">
    <property type="component" value="Unassembled WGS sequence"/>
</dbReference>
<dbReference type="PANTHER" id="PTHR11439:SF440">
    <property type="entry name" value="INTEGRASE CATALYTIC DOMAIN-CONTAINING PROTEIN"/>
    <property type="match status" value="1"/>
</dbReference>
<sequence length="563" mass="63366">MKILLSTVMFRDRPRRNLRKEVRSLTTLPVFVQDSEPSQDQGVTNSSDSYIDTKMGKNNRVDTTVLEDMGENGSFDEIEVMVETIGDELNQITKLNTVRVLLFVVVNKDWPLHQLDVKDTLLDGDLEEEVCQELGLTVDDIMLFGDDTVEIIRLKKKMGDEFEIKGLGNLKYFLGMEVAISKEGISVSQRKQTFDLLAEIVNRIPQYLKTTLGKGLMFTKTNRRSIEVYTNSDWVGCVDRKSISGYCTFVWGNLVTVLKLSIGIVNNLVRHDRTKHSEIDRHFVKERLDNGSIRIPYVPYILSNQQTLCNEMGPVVSFNLRQPDGSWVGHREVEKLASLSGIQLRTGCFCNPGACAKYLGLSHSDLASNIAAGHVCWDDCDIINGKPTGAVRVSLGYMSTYEDVKGNANKIKEFRRISLFTSVYKIFAKVLVDRLREKQQRNSRKQFKRNPDQTNCRATVAAVAVVATAMDTVMEKLVQQLQKLLIYIVGPPLPPSVQPSGQDLSHAPPLFGSWPMCCHHFVSAPIPISSTRRQLSNAHTLPVICSPSCRQCPPIMDIHHKNY</sequence>
<feature type="domain" description="Reverse transcriptase Ty1/copia-type" evidence="2">
    <location>
        <begin position="135"/>
        <end position="191"/>
    </location>
</feature>
<evidence type="ECO:0000313" key="3">
    <source>
        <dbReference type="EMBL" id="TYK08631.1"/>
    </source>
</evidence>
<comment type="caution">
    <text evidence="3">The sequence shown here is derived from an EMBL/GenBank/DDBJ whole genome shotgun (WGS) entry which is preliminary data.</text>
</comment>
<protein>
    <submittedName>
        <fullName evidence="3">Molybdenum cofactor sulfurase isoform X11</fullName>
    </submittedName>
</protein>
<dbReference type="InterPro" id="IPR013103">
    <property type="entry name" value="RVT_2"/>
</dbReference>
<evidence type="ECO:0000259" key="2">
    <source>
        <dbReference type="Pfam" id="PF07727"/>
    </source>
</evidence>
<dbReference type="SUPFAM" id="SSF53383">
    <property type="entry name" value="PLP-dependent transferases"/>
    <property type="match status" value="1"/>
</dbReference>
<evidence type="ECO:0000256" key="1">
    <source>
        <dbReference type="SAM" id="MobiDB-lite"/>
    </source>
</evidence>
<dbReference type="CDD" id="cd09272">
    <property type="entry name" value="RNase_HI_RT_Ty1"/>
    <property type="match status" value="1"/>
</dbReference>
<dbReference type="InterPro" id="IPR015422">
    <property type="entry name" value="PyrdxlP-dep_Trfase_small"/>
</dbReference>
<dbReference type="AlphaFoldDB" id="A0A5D3C9U2"/>
<feature type="compositionally biased region" description="Polar residues" evidence="1">
    <location>
        <begin position="35"/>
        <end position="50"/>
    </location>
</feature>
<reference evidence="3 4" key="1">
    <citation type="submission" date="2019-08" db="EMBL/GenBank/DDBJ databases">
        <title>Draft genome sequences of two oriental melons (Cucumis melo L. var makuwa).</title>
        <authorList>
            <person name="Kwon S.-Y."/>
        </authorList>
    </citation>
    <scope>NUCLEOTIDE SEQUENCE [LARGE SCALE GENOMIC DNA]</scope>
    <source>
        <strain evidence="4">cv. Chang Bougi</strain>
        <tissue evidence="3">Leaf</tissue>
    </source>
</reference>
<feature type="region of interest" description="Disordered" evidence="1">
    <location>
        <begin position="33"/>
        <end position="54"/>
    </location>
</feature>
<dbReference type="Gene3D" id="3.90.1150.10">
    <property type="entry name" value="Aspartate Aminotransferase, domain 1"/>
    <property type="match status" value="1"/>
</dbReference>